<accession>A0A812KG07</accession>
<dbReference type="AlphaFoldDB" id="A0A812KG07"/>
<dbReference type="Proteomes" id="UP000601435">
    <property type="component" value="Unassembled WGS sequence"/>
</dbReference>
<keyword evidence="2" id="KW-1185">Reference proteome</keyword>
<organism evidence="1 2">
    <name type="scientific">Symbiodinium necroappetens</name>
    <dbReference type="NCBI Taxonomy" id="1628268"/>
    <lineage>
        <taxon>Eukaryota</taxon>
        <taxon>Sar</taxon>
        <taxon>Alveolata</taxon>
        <taxon>Dinophyceae</taxon>
        <taxon>Suessiales</taxon>
        <taxon>Symbiodiniaceae</taxon>
        <taxon>Symbiodinium</taxon>
    </lineage>
</organism>
<dbReference type="OrthoDB" id="10338943at2759"/>
<evidence type="ECO:0000313" key="1">
    <source>
        <dbReference type="EMBL" id="CAE7227156.1"/>
    </source>
</evidence>
<feature type="non-terminal residue" evidence="1">
    <location>
        <position position="174"/>
    </location>
</feature>
<sequence length="174" mass="19116">LDRRGGAVATITGFWWSLDANEISGTWSATRVDATVLEKLIEPKLTGEAPLVTKCASGCRITAQGLKNKGKPMCSSKHVLSSKKNTDDYEDEMECERCGREVSGSHWYCGRCEVVVCARCEKQSVAKNDMDEDERKQMEVAALDRFKLSGKVYFEVTVEKSGDGGLLGLALQNV</sequence>
<name>A0A812KG07_9DINO</name>
<proteinExistence type="predicted"/>
<dbReference type="EMBL" id="CAJNJA010007642">
    <property type="protein sequence ID" value="CAE7227156.1"/>
    <property type="molecule type" value="Genomic_DNA"/>
</dbReference>
<comment type="caution">
    <text evidence="1">The sequence shown here is derived from an EMBL/GenBank/DDBJ whole genome shotgun (WGS) entry which is preliminary data.</text>
</comment>
<gene>
    <name evidence="1" type="ORF">SNEC2469_LOCUS3276</name>
</gene>
<evidence type="ECO:0000313" key="2">
    <source>
        <dbReference type="Proteomes" id="UP000601435"/>
    </source>
</evidence>
<protein>
    <submittedName>
        <fullName evidence="1">Uncharacterized protein</fullName>
    </submittedName>
</protein>
<reference evidence="1" key="1">
    <citation type="submission" date="2021-02" db="EMBL/GenBank/DDBJ databases">
        <authorList>
            <person name="Dougan E. K."/>
            <person name="Rhodes N."/>
            <person name="Thang M."/>
            <person name="Chan C."/>
        </authorList>
    </citation>
    <scope>NUCLEOTIDE SEQUENCE</scope>
</reference>
<feature type="non-terminal residue" evidence="1">
    <location>
        <position position="1"/>
    </location>
</feature>